<dbReference type="eggNOG" id="ENOG502QQJE">
    <property type="taxonomic scope" value="Eukaryota"/>
</dbReference>
<dbReference type="PANTHER" id="PTHR11017:SF560">
    <property type="entry name" value="RESISTANCE PROTEIN (TIR-NBS-LRR CLASS), PUTATIVE-RELATED"/>
    <property type="match status" value="1"/>
</dbReference>
<dbReference type="AlphaFoldDB" id="A0A1S2YUP9"/>
<dbReference type="PANTHER" id="PTHR11017">
    <property type="entry name" value="LEUCINE-RICH REPEAT-CONTAINING PROTEIN"/>
    <property type="match status" value="1"/>
</dbReference>
<feature type="compositionally biased region" description="Basic and acidic residues" evidence="4">
    <location>
        <begin position="1033"/>
        <end position="1047"/>
    </location>
</feature>
<dbReference type="InterPro" id="IPR058192">
    <property type="entry name" value="WHD_ROQ1-like"/>
</dbReference>
<dbReference type="InterPro" id="IPR027417">
    <property type="entry name" value="P-loop_NTPase"/>
</dbReference>
<dbReference type="GO" id="GO:0006952">
    <property type="term" value="P:defense response"/>
    <property type="evidence" value="ECO:0007669"/>
    <property type="project" value="InterPro"/>
</dbReference>
<reference evidence="6" key="1">
    <citation type="journal article" date="2013" name="Nat. Biotechnol.">
        <title>Draft genome sequence of chickpea (Cicer arietinum) provides a resource for trait improvement.</title>
        <authorList>
            <person name="Varshney R.K."/>
            <person name="Song C."/>
            <person name="Saxena R.K."/>
            <person name="Azam S."/>
            <person name="Yu S."/>
            <person name="Sharpe A.G."/>
            <person name="Cannon S."/>
            <person name="Baek J."/>
            <person name="Rosen B.D."/>
            <person name="Tar'an B."/>
            <person name="Millan T."/>
            <person name="Zhang X."/>
            <person name="Ramsay L.D."/>
            <person name="Iwata A."/>
            <person name="Wang Y."/>
            <person name="Nelson W."/>
            <person name="Farmer A.D."/>
            <person name="Gaur P.M."/>
            <person name="Soderlund C."/>
            <person name="Penmetsa R.V."/>
            <person name="Xu C."/>
            <person name="Bharti A.K."/>
            <person name="He W."/>
            <person name="Winter P."/>
            <person name="Zhao S."/>
            <person name="Hane J.K."/>
            <person name="Carrasquilla-Garcia N."/>
            <person name="Condie J.A."/>
            <person name="Upadhyaya H.D."/>
            <person name="Luo M.C."/>
            <person name="Thudi M."/>
            <person name="Gowda C.L."/>
            <person name="Singh N.P."/>
            <person name="Lichtenzveig J."/>
            <person name="Gali K.K."/>
            <person name="Rubio J."/>
            <person name="Nadarajan N."/>
            <person name="Dolezel J."/>
            <person name="Bansal K.C."/>
            <person name="Xu X."/>
            <person name="Edwards D."/>
            <person name="Zhang G."/>
            <person name="Kahl G."/>
            <person name="Gil J."/>
            <person name="Singh K.B."/>
            <person name="Datta S.K."/>
            <person name="Jackson S.A."/>
            <person name="Wang J."/>
            <person name="Cook D.R."/>
        </authorList>
    </citation>
    <scope>NUCLEOTIDE SEQUENCE [LARGE SCALE GENOMIC DNA]</scope>
    <source>
        <strain evidence="6">cv. CDC Frontier</strain>
    </source>
</reference>
<dbReference type="FunFam" id="3.40.50.10140:FF:000007">
    <property type="entry name" value="Disease resistance protein (TIR-NBS-LRR class)"/>
    <property type="match status" value="1"/>
</dbReference>
<dbReference type="PRINTS" id="PR00364">
    <property type="entry name" value="DISEASERSIST"/>
</dbReference>
<dbReference type="InterPro" id="IPR002182">
    <property type="entry name" value="NB-ARC"/>
</dbReference>
<dbReference type="RefSeq" id="XP_004510225.1">
    <property type="nucleotide sequence ID" value="XM_004510168.2"/>
</dbReference>
<dbReference type="InterPro" id="IPR044974">
    <property type="entry name" value="Disease_R_plants"/>
</dbReference>
<dbReference type="PaxDb" id="3827-XP_004510225.1"/>
<accession>A0A1S2YUP9</accession>
<evidence type="ECO:0000313" key="6">
    <source>
        <dbReference type="Proteomes" id="UP000087171"/>
    </source>
</evidence>
<dbReference type="OrthoDB" id="1901675at2759"/>
<evidence type="ECO:0000259" key="5">
    <source>
        <dbReference type="PROSITE" id="PS50104"/>
    </source>
</evidence>
<keyword evidence="3" id="KW-0520">NAD</keyword>
<evidence type="ECO:0000256" key="4">
    <source>
        <dbReference type="SAM" id="MobiDB-lite"/>
    </source>
</evidence>
<feature type="region of interest" description="Disordered" evidence="4">
    <location>
        <begin position="1033"/>
        <end position="1070"/>
    </location>
</feature>
<dbReference type="GO" id="GO:0043531">
    <property type="term" value="F:ADP binding"/>
    <property type="evidence" value="ECO:0007669"/>
    <property type="project" value="InterPro"/>
</dbReference>
<dbReference type="SUPFAM" id="SSF52200">
    <property type="entry name" value="Toll/Interleukin receptor TIR domain"/>
    <property type="match status" value="1"/>
</dbReference>
<dbReference type="InterPro" id="IPR042197">
    <property type="entry name" value="Apaf_helical"/>
</dbReference>
<dbReference type="Gene3D" id="3.40.50.300">
    <property type="entry name" value="P-loop containing nucleotide triphosphate hydrolases"/>
    <property type="match status" value="1"/>
</dbReference>
<dbReference type="Pfam" id="PF23282">
    <property type="entry name" value="WHD_ROQ1"/>
    <property type="match status" value="1"/>
</dbReference>
<keyword evidence="1" id="KW-0433">Leucine-rich repeat</keyword>
<dbReference type="SMART" id="SM00255">
    <property type="entry name" value="TIR"/>
    <property type="match status" value="1"/>
</dbReference>
<dbReference type="Gene3D" id="3.40.50.10140">
    <property type="entry name" value="Toll/interleukin-1 receptor homology (TIR) domain"/>
    <property type="match status" value="1"/>
</dbReference>
<dbReference type="InterPro" id="IPR000157">
    <property type="entry name" value="TIR_dom"/>
</dbReference>
<protein>
    <submittedName>
        <fullName evidence="7">TMV resistance protein N-like isoform X1</fullName>
    </submittedName>
</protein>
<dbReference type="Gene3D" id="1.10.8.430">
    <property type="entry name" value="Helical domain of apoptotic protease-activating factors"/>
    <property type="match status" value="1"/>
</dbReference>
<evidence type="ECO:0000256" key="3">
    <source>
        <dbReference type="ARBA" id="ARBA00023027"/>
    </source>
</evidence>
<evidence type="ECO:0000313" key="7">
    <source>
        <dbReference type="RefSeq" id="XP_004510225.1"/>
    </source>
</evidence>
<dbReference type="GO" id="GO:0007165">
    <property type="term" value="P:signal transduction"/>
    <property type="evidence" value="ECO:0007669"/>
    <property type="project" value="InterPro"/>
</dbReference>
<dbReference type="Proteomes" id="UP000087171">
    <property type="component" value="Chromosome Ca7"/>
</dbReference>
<keyword evidence="2" id="KW-0677">Repeat</keyword>
<dbReference type="Pfam" id="PF00931">
    <property type="entry name" value="NB-ARC"/>
    <property type="match status" value="1"/>
</dbReference>
<evidence type="ECO:0000256" key="2">
    <source>
        <dbReference type="ARBA" id="ARBA00022737"/>
    </source>
</evidence>
<keyword evidence="6" id="KW-1185">Reference proteome</keyword>
<reference evidence="7" key="2">
    <citation type="submission" date="2025-08" db="UniProtKB">
        <authorList>
            <consortium name="RefSeq"/>
        </authorList>
    </citation>
    <scope>IDENTIFICATION</scope>
    <source>
        <tissue evidence="7">Etiolated seedlings</tissue>
    </source>
</reference>
<dbReference type="Gene3D" id="3.80.10.10">
    <property type="entry name" value="Ribonuclease Inhibitor"/>
    <property type="match status" value="1"/>
</dbReference>
<dbReference type="InterPro" id="IPR035897">
    <property type="entry name" value="Toll_tir_struct_dom_sf"/>
</dbReference>
<dbReference type="PROSITE" id="PS50104">
    <property type="entry name" value="TIR"/>
    <property type="match status" value="1"/>
</dbReference>
<proteinExistence type="predicted"/>
<dbReference type="Pfam" id="PF01582">
    <property type="entry name" value="TIR"/>
    <property type="match status" value="1"/>
</dbReference>
<name>A0A1S2YUP9_CICAR</name>
<evidence type="ECO:0000256" key="1">
    <source>
        <dbReference type="ARBA" id="ARBA00022614"/>
    </source>
</evidence>
<organism evidence="6 7">
    <name type="scientific">Cicer arietinum</name>
    <name type="common">Chickpea</name>
    <name type="synonym">Garbanzo</name>
    <dbReference type="NCBI Taxonomy" id="3827"/>
    <lineage>
        <taxon>Eukaryota</taxon>
        <taxon>Viridiplantae</taxon>
        <taxon>Streptophyta</taxon>
        <taxon>Embryophyta</taxon>
        <taxon>Tracheophyta</taxon>
        <taxon>Spermatophyta</taxon>
        <taxon>Magnoliopsida</taxon>
        <taxon>eudicotyledons</taxon>
        <taxon>Gunneridae</taxon>
        <taxon>Pentapetalae</taxon>
        <taxon>rosids</taxon>
        <taxon>fabids</taxon>
        <taxon>Fabales</taxon>
        <taxon>Fabaceae</taxon>
        <taxon>Papilionoideae</taxon>
        <taxon>50 kb inversion clade</taxon>
        <taxon>NPAAA clade</taxon>
        <taxon>Hologalegina</taxon>
        <taxon>IRL clade</taxon>
        <taxon>Cicereae</taxon>
        <taxon>Cicer</taxon>
    </lineage>
</organism>
<dbReference type="InterPro" id="IPR032675">
    <property type="entry name" value="LRR_dom_sf"/>
</dbReference>
<feature type="domain" description="TIR" evidence="5">
    <location>
        <begin position="11"/>
        <end position="182"/>
    </location>
</feature>
<gene>
    <name evidence="7" type="primary">LOC101511718</name>
</gene>
<dbReference type="SUPFAM" id="SSF52058">
    <property type="entry name" value="L domain-like"/>
    <property type="match status" value="1"/>
</dbReference>
<dbReference type="SUPFAM" id="SSF52540">
    <property type="entry name" value="P-loop containing nucleoside triphosphate hydrolases"/>
    <property type="match status" value="1"/>
</dbReference>
<sequence>MYSSSSSKPRWIHDVFINFRGEDIRKTFVSHLYAVLSNSGINTFLDSDKLEKGEDIGHELLQAISVSHVSIIVFSKKYSESSWCLNELDKIMECRRTQGQIVLPVFYDVDPSVVRHQKGDFGKALEVAAKSRYIIAEVMEKVLCRWKVVLTEASNLSGWDGSAFRSDRELVKKIVEAILPKLDSTTLSITEFPVGLESHVKQVVQLIEKQPGDVCMVGIWGMGGSGKTTVAKAIYNQTHRTFECTSFIENIREVCEKDTRGYIHLQQQLISDVLKTKEKIHSIALGTARVQKVLSGKKALVVLDDVTEFQQIKALCGNHNFFGSGSVLIVTTRDVHILKLLKVDSVYEMKEMHKSESLELFCWHAFRKASPIGGFSDLSRNVVAYCGGLPLALEVLGSFLFERTKQEWISVLLKLERIPNDQVHEKLRISYDGLKDDMEKDIFLDICCFFIGKDRAYVTEILNGCGLYADIGIAVLIDRSLLKVEKNNKLGMHDLIRDMGREIVRESSAKEPGKRCRLWFHEDVHDVLTKNTGTETVEGLILNLQRTGRVSFSTNVFQDMKKLRLLQLDRVDLTGDLGYLSKQLSWVNWQRSTFRFIPDDFDQRNLNVFELKYSNVKQVWKEAKLLQKLKILNLSHSKYLKSTPDFTKLPNLEKLIIKDCQSLSNIHLSIGDLKNILLINLKDCTSLGNLPRVIYQLASVKTLILSGCSKIDKLEEDIVQMESLTTLIAAHTGVKQVPFSIIRSKNIGYISLCGFEGLSRDIFPPLIWSWMSPTMNSVAHIPPFGGMSMSLVSIDVDSNNLGLVFQSPILSSCSKLRSVWVQCHSEIQLKQELRRFLYDLIELEISHASQISDPSLKSILIEMGKCQIVNNTFGKSLSQGLTTDDSSASFLPGNNYPSWLTYTCEGPSVYFQVPEDSVYGMKGITLCILYSSTLESTANECLTSVLIINYTKFTIQIYKRDTVMSFNDEDWQGVVSNLGVGDNVEIIVAFANGLIVKETAIYLIYDQSNAMEIESSITVEVEPSTDIKKEPMPEVEVKPSPDVKMEPSSDMEAQPSPDVKMEPSLIVKNEPLPNSNKRIFTRLAKRVGECLCLNQN</sequence>